<dbReference type="RefSeq" id="WP_378929333.1">
    <property type="nucleotide sequence ID" value="NZ_JBHLVO010000001.1"/>
</dbReference>
<evidence type="ECO:0008006" key="3">
    <source>
        <dbReference type="Google" id="ProtNLM"/>
    </source>
</evidence>
<name>A0ABV6G8E6_9BACI</name>
<organism evidence="1 2">
    <name type="scientific">Metabacillus herbersteinensis</name>
    <dbReference type="NCBI Taxonomy" id="283816"/>
    <lineage>
        <taxon>Bacteria</taxon>
        <taxon>Bacillati</taxon>
        <taxon>Bacillota</taxon>
        <taxon>Bacilli</taxon>
        <taxon>Bacillales</taxon>
        <taxon>Bacillaceae</taxon>
        <taxon>Metabacillus</taxon>
    </lineage>
</organism>
<sequence>MHKQDIKIGEHIFQIISESTEVKAFFRKSFILINNTNLVAKQNMEVTIEFGFGVPFVDYEVKIEKKENNISFFRADYFIEVNSDYTKAKMFIHNELALKHALMNLYSSYIVHMNWGLLIHSSCVIEQQKAYIFSGQSGAGKSTVAKLSYPRPLLSDEATIVKITQEKVTVFHSPFRSEIEGIEIEKPIPLSSVHLLHQSLINEKIEMKKSNGILNLMDKVFFWTHDSEEAKSIFYLLKNLVDNIPVYEFYFQKNNTFWEMIPNEYLCSKELL</sequence>
<keyword evidence="2" id="KW-1185">Reference proteome</keyword>
<dbReference type="Proteomes" id="UP001589854">
    <property type="component" value="Unassembled WGS sequence"/>
</dbReference>
<accession>A0ABV6G8E6</accession>
<gene>
    <name evidence="1" type="ORF">ACFFIX_00475</name>
</gene>
<reference evidence="1 2" key="1">
    <citation type="submission" date="2024-09" db="EMBL/GenBank/DDBJ databases">
        <authorList>
            <person name="Sun Q."/>
            <person name="Mori K."/>
        </authorList>
    </citation>
    <scope>NUCLEOTIDE SEQUENCE [LARGE SCALE GENOMIC DNA]</scope>
    <source>
        <strain evidence="1 2">CCM 7228</strain>
    </source>
</reference>
<evidence type="ECO:0000313" key="1">
    <source>
        <dbReference type="EMBL" id="MFC0269932.1"/>
    </source>
</evidence>
<protein>
    <recommendedName>
        <fullName evidence="3">Aldolase</fullName>
    </recommendedName>
</protein>
<comment type="caution">
    <text evidence="1">The sequence shown here is derived from an EMBL/GenBank/DDBJ whole genome shotgun (WGS) entry which is preliminary data.</text>
</comment>
<proteinExistence type="predicted"/>
<evidence type="ECO:0000313" key="2">
    <source>
        <dbReference type="Proteomes" id="UP001589854"/>
    </source>
</evidence>
<dbReference type="EMBL" id="JBHLVO010000001">
    <property type="protein sequence ID" value="MFC0269932.1"/>
    <property type="molecule type" value="Genomic_DNA"/>
</dbReference>